<dbReference type="InterPro" id="IPR050219">
    <property type="entry name" value="DnaG_primase"/>
</dbReference>
<dbReference type="InterPro" id="IPR036977">
    <property type="entry name" value="DNA_primase_Znf_CHC2"/>
</dbReference>
<evidence type="ECO:0000256" key="4">
    <source>
        <dbReference type="ARBA" id="ARBA00022679"/>
    </source>
</evidence>
<reference evidence="14 15" key="1">
    <citation type="submission" date="2019-10" db="EMBL/GenBank/DDBJ databases">
        <title>Rubrobacter sp nov SCSIO 52915 isolated from a deep-sea sediment in the South China Sea.</title>
        <authorList>
            <person name="Chen R.W."/>
        </authorList>
    </citation>
    <scope>NUCLEOTIDE SEQUENCE [LARGE SCALE GENOMIC DNA]</scope>
    <source>
        <strain evidence="14 15">SCSIO 52915</strain>
    </source>
</reference>
<evidence type="ECO:0000256" key="8">
    <source>
        <dbReference type="ARBA" id="ARBA00022771"/>
    </source>
</evidence>
<dbReference type="GO" id="GO:0003899">
    <property type="term" value="F:DNA-directed RNA polymerase activity"/>
    <property type="evidence" value="ECO:0007669"/>
    <property type="project" value="InterPro"/>
</dbReference>
<keyword evidence="5" id="KW-0548">Nucleotidyltransferase</keyword>
<keyword evidence="6" id="KW-0235">DNA replication</keyword>
<name>A0A6G8PXA2_9ACTN</name>
<evidence type="ECO:0000256" key="2">
    <source>
        <dbReference type="ARBA" id="ARBA00022478"/>
    </source>
</evidence>
<dbReference type="InterPro" id="IPR037068">
    <property type="entry name" value="DNA_primase_core_N_sf"/>
</dbReference>
<dbReference type="GO" id="GO:0000428">
    <property type="term" value="C:DNA-directed RNA polymerase complex"/>
    <property type="evidence" value="ECO:0007669"/>
    <property type="project" value="UniProtKB-KW"/>
</dbReference>
<keyword evidence="9" id="KW-0862">Zinc</keyword>
<keyword evidence="8" id="KW-0863">Zinc-finger</keyword>
<keyword evidence="15" id="KW-1185">Reference proteome</keyword>
<protein>
    <recommendedName>
        <fullName evidence="13">Zinc finger CHC2-type domain-containing protein</fullName>
    </recommendedName>
</protein>
<evidence type="ECO:0000256" key="12">
    <source>
        <dbReference type="ARBA" id="ARBA00023163"/>
    </source>
</evidence>
<dbReference type="GO" id="GO:0005737">
    <property type="term" value="C:cytoplasm"/>
    <property type="evidence" value="ECO:0007669"/>
    <property type="project" value="TreeGrafter"/>
</dbReference>
<dbReference type="SMART" id="SM00400">
    <property type="entry name" value="ZnF_CHCC"/>
    <property type="match status" value="1"/>
</dbReference>
<dbReference type="Proteomes" id="UP000502706">
    <property type="component" value="Chromosome"/>
</dbReference>
<proteinExistence type="predicted"/>
<keyword evidence="12" id="KW-0804">Transcription</keyword>
<dbReference type="Gene3D" id="3.90.580.10">
    <property type="entry name" value="Zinc finger, CHC2-type domain"/>
    <property type="match status" value="1"/>
</dbReference>
<gene>
    <name evidence="14" type="ORF">GBA65_10135</name>
</gene>
<keyword evidence="2" id="KW-0240">DNA-directed RNA polymerase</keyword>
<dbReference type="AlphaFoldDB" id="A0A6G8PXA2"/>
<evidence type="ECO:0000259" key="13">
    <source>
        <dbReference type="SMART" id="SM00400"/>
    </source>
</evidence>
<evidence type="ECO:0000256" key="11">
    <source>
        <dbReference type="ARBA" id="ARBA00023125"/>
    </source>
</evidence>
<evidence type="ECO:0000256" key="3">
    <source>
        <dbReference type="ARBA" id="ARBA00022515"/>
    </source>
</evidence>
<dbReference type="GO" id="GO:0003677">
    <property type="term" value="F:DNA binding"/>
    <property type="evidence" value="ECO:0007669"/>
    <property type="project" value="UniProtKB-KW"/>
</dbReference>
<keyword evidence="7" id="KW-0479">Metal-binding</keyword>
<dbReference type="InterPro" id="IPR013264">
    <property type="entry name" value="DNAG_N"/>
</dbReference>
<dbReference type="PANTHER" id="PTHR30313">
    <property type="entry name" value="DNA PRIMASE"/>
    <property type="match status" value="1"/>
</dbReference>
<dbReference type="GO" id="GO:0006269">
    <property type="term" value="P:DNA replication, synthesis of primer"/>
    <property type="evidence" value="ECO:0007669"/>
    <property type="project" value="UniProtKB-KW"/>
</dbReference>
<keyword evidence="10" id="KW-0460">Magnesium</keyword>
<organism evidence="14 15">
    <name type="scientific">Rubrobacter marinus</name>
    <dbReference type="NCBI Taxonomy" id="2653852"/>
    <lineage>
        <taxon>Bacteria</taxon>
        <taxon>Bacillati</taxon>
        <taxon>Actinomycetota</taxon>
        <taxon>Rubrobacteria</taxon>
        <taxon>Rubrobacterales</taxon>
        <taxon>Rubrobacteraceae</taxon>
        <taxon>Rubrobacter</taxon>
    </lineage>
</organism>
<keyword evidence="11" id="KW-0238">DNA-binding</keyword>
<dbReference type="Pfam" id="PF08275">
    <property type="entry name" value="DNAG_N"/>
    <property type="match status" value="1"/>
</dbReference>
<keyword evidence="3" id="KW-0639">Primosome</keyword>
<evidence type="ECO:0000313" key="14">
    <source>
        <dbReference type="EMBL" id="QIN78820.1"/>
    </source>
</evidence>
<keyword evidence="4" id="KW-0808">Transferase</keyword>
<dbReference type="KEGG" id="rmar:GBA65_10135"/>
<sequence length="235" mass="25775">MYGMRISQRSIETVRETANIVEVASEFTALRRAGARFTGLCPYPDHNEKSPSFGVSPEKGFFHCFGCGKGGDAIKLVMELKNLPFAEAVSHLGERFGIELEFEGRSPEEERAAKTRTARRRSAYRALAAAAAYYHKYLLKASVAEEARRYLKGRGMEPSTIEEFRLGYAPPRGSGGFSAAARKVGLDRSALDAAGLLSPRGGERFVDRVTFPISDLRGRIVGFGARTLGTRSRST</sequence>
<evidence type="ECO:0000256" key="9">
    <source>
        <dbReference type="ARBA" id="ARBA00022833"/>
    </source>
</evidence>
<evidence type="ECO:0000256" key="1">
    <source>
        <dbReference type="ARBA" id="ARBA00001947"/>
    </source>
</evidence>
<accession>A0A6G8PXA2</accession>
<dbReference type="Gene3D" id="3.90.980.10">
    <property type="entry name" value="DNA primase, catalytic core, N-terminal domain"/>
    <property type="match status" value="1"/>
</dbReference>
<evidence type="ECO:0000256" key="5">
    <source>
        <dbReference type="ARBA" id="ARBA00022695"/>
    </source>
</evidence>
<dbReference type="SUPFAM" id="SSF57783">
    <property type="entry name" value="Zinc beta-ribbon"/>
    <property type="match status" value="1"/>
</dbReference>
<evidence type="ECO:0000256" key="6">
    <source>
        <dbReference type="ARBA" id="ARBA00022705"/>
    </source>
</evidence>
<dbReference type="FunFam" id="3.90.580.10:FF:000001">
    <property type="entry name" value="DNA primase"/>
    <property type="match status" value="1"/>
</dbReference>
<comment type="cofactor">
    <cofactor evidence="1">
        <name>Zn(2+)</name>
        <dbReference type="ChEBI" id="CHEBI:29105"/>
    </cofactor>
</comment>
<dbReference type="Pfam" id="PF01807">
    <property type="entry name" value="Zn_ribbon_DnaG"/>
    <property type="match status" value="1"/>
</dbReference>
<dbReference type="EMBL" id="CP045121">
    <property type="protein sequence ID" value="QIN78820.1"/>
    <property type="molecule type" value="Genomic_DNA"/>
</dbReference>
<evidence type="ECO:0000256" key="7">
    <source>
        <dbReference type="ARBA" id="ARBA00022723"/>
    </source>
</evidence>
<feature type="domain" description="Zinc finger CHC2-type" evidence="13">
    <location>
        <begin position="37"/>
        <end position="93"/>
    </location>
</feature>
<dbReference type="GO" id="GO:1990077">
    <property type="term" value="C:primosome complex"/>
    <property type="evidence" value="ECO:0007669"/>
    <property type="project" value="UniProtKB-KW"/>
</dbReference>
<dbReference type="GO" id="GO:0008270">
    <property type="term" value="F:zinc ion binding"/>
    <property type="evidence" value="ECO:0007669"/>
    <property type="project" value="UniProtKB-KW"/>
</dbReference>
<dbReference type="SUPFAM" id="SSF56731">
    <property type="entry name" value="DNA primase core"/>
    <property type="match status" value="1"/>
</dbReference>
<dbReference type="PANTHER" id="PTHR30313:SF2">
    <property type="entry name" value="DNA PRIMASE"/>
    <property type="match status" value="1"/>
</dbReference>
<dbReference type="InterPro" id="IPR002694">
    <property type="entry name" value="Znf_CHC2"/>
</dbReference>
<evidence type="ECO:0000313" key="15">
    <source>
        <dbReference type="Proteomes" id="UP000502706"/>
    </source>
</evidence>
<evidence type="ECO:0000256" key="10">
    <source>
        <dbReference type="ARBA" id="ARBA00022842"/>
    </source>
</evidence>